<accession>A0A438K1U9</accession>
<name>A0A438K1U9_VITVI</name>
<evidence type="ECO:0000313" key="2">
    <source>
        <dbReference type="Proteomes" id="UP000288805"/>
    </source>
</evidence>
<dbReference type="EMBL" id="QGNW01000019">
    <property type="protein sequence ID" value="RVX15171.1"/>
    <property type="molecule type" value="Genomic_DNA"/>
</dbReference>
<proteinExistence type="predicted"/>
<sequence length="436" mass="48067">MSRGSKGGSCWFAKESKSFEISVENADGKLHGIILERSKGFSSWIRFGDFSLRCLLEGVEVCCKKEKCGSVVKSWEDEGRGILGGWVKLAKKLHSLGVVTPVEAKVGSSLVGERVDKRGGDQVEVEDGRRTFDEVARAKFGRLGDAMWLQLGGRDLRSREEQLGSCLVGRWGEAIVEVPDLDLLRRWGGVRRFEDKVLHLERWGPEVLKKAGDNCKGFVVVDDDTSNFPQLQWARLLVRSEGKDQLGTLQLVGGSNCFAIQLWWEMPPWVSMVVSMHGKNERPKVREEGRVDTHAGRCMGFSQAQEHIAGDGVACSNGEVIEREVVVDSDLHGLGIVGGARQVAGKGGRGKAVVKERNSLAVVGVRLSGEGSGPKDNWAEVGKKRCGLVYRAHEPQSRGPYKSGPMAQSRFRVDVNLVEKWAGGPIAWIEWSFLNW</sequence>
<protein>
    <recommendedName>
        <fullName evidence="3">DUF4283 domain-containing protein</fullName>
    </recommendedName>
</protein>
<reference evidence="1 2" key="1">
    <citation type="journal article" date="2018" name="PLoS Genet.">
        <title>Population sequencing reveals clonal diversity and ancestral inbreeding in the grapevine cultivar Chardonnay.</title>
        <authorList>
            <person name="Roach M.J."/>
            <person name="Johnson D.L."/>
            <person name="Bohlmann J."/>
            <person name="van Vuuren H.J."/>
            <person name="Jones S.J."/>
            <person name="Pretorius I.S."/>
            <person name="Schmidt S.A."/>
            <person name="Borneman A.R."/>
        </authorList>
    </citation>
    <scope>NUCLEOTIDE SEQUENCE [LARGE SCALE GENOMIC DNA]</scope>
    <source>
        <strain evidence="2">cv. Chardonnay</strain>
        <tissue evidence="1">Leaf</tissue>
    </source>
</reference>
<evidence type="ECO:0000313" key="1">
    <source>
        <dbReference type="EMBL" id="RVX15171.1"/>
    </source>
</evidence>
<comment type="caution">
    <text evidence="1">The sequence shown here is derived from an EMBL/GenBank/DDBJ whole genome shotgun (WGS) entry which is preliminary data.</text>
</comment>
<dbReference type="AlphaFoldDB" id="A0A438K1U9"/>
<gene>
    <name evidence="1" type="ORF">CK203_007899</name>
</gene>
<dbReference type="Proteomes" id="UP000288805">
    <property type="component" value="Unassembled WGS sequence"/>
</dbReference>
<organism evidence="1 2">
    <name type="scientific">Vitis vinifera</name>
    <name type="common">Grape</name>
    <dbReference type="NCBI Taxonomy" id="29760"/>
    <lineage>
        <taxon>Eukaryota</taxon>
        <taxon>Viridiplantae</taxon>
        <taxon>Streptophyta</taxon>
        <taxon>Embryophyta</taxon>
        <taxon>Tracheophyta</taxon>
        <taxon>Spermatophyta</taxon>
        <taxon>Magnoliopsida</taxon>
        <taxon>eudicotyledons</taxon>
        <taxon>Gunneridae</taxon>
        <taxon>Pentapetalae</taxon>
        <taxon>rosids</taxon>
        <taxon>Vitales</taxon>
        <taxon>Vitaceae</taxon>
        <taxon>Viteae</taxon>
        <taxon>Vitis</taxon>
    </lineage>
</organism>
<evidence type="ECO:0008006" key="3">
    <source>
        <dbReference type="Google" id="ProtNLM"/>
    </source>
</evidence>